<name>A0AAD4Y5B6_OVIAM</name>
<dbReference type="Proteomes" id="UP001214576">
    <property type="component" value="Unassembled WGS sequence"/>
</dbReference>
<accession>A0AAD4Y5B6</accession>
<evidence type="ECO:0000313" key="3">
    <source>
        <dbReference type="Proteomes" id="UP001214576"/>
    </source>
</evidence>
<evidence type="ECO:0000313" key="2">
    <source>
        <dbReference type="EMBL" id="KAI4535123.1"/>
    </source>
</evidence>
<gene>
    <name evidence="2" type="ORF">MG293_014349</name>
</gene>
<evidence type="ECO:0000256" key="1">
    <source>
        <dbReference type="SAM" id="MobiDB-lite"/>
    </source>
</evidence>
<reference evidence="2" key="1">
    <citation type="submission" date="2022-03" db="EMBL/GenBank/DDBJ databases">
        <title>Genomic analyses of argali, domestic sheep and their hybrids provide insights into chromosomal evolution, heterosis and genetic basis of agronomic traits.</title>
        <authorList>
            <person name="Li M."/>
        </authorList>
    </citation>
    <scope>NUCLEOTIDE SEQUENCE</scope>
    <source>
        <strain evidence="2">CAU-MHL-2022a</strain>
        <tissue evidence="2">Skin</tissue>
    </source>
</reference>
<keyword evidence="3" id="KW-1185">Reference proteome</keyword>
<organism evidence="2 3">
    <name type="scientific">Ovis ammon polii</name>
    <dbReference type="NCBI Taxonomy" id="230172"/>
    <lineage>
        <taxon>Eukaryota</taxon>
        <taxon>Metazoa</taxon>
        <taxon>Chordata</taxon>
        <taxon>Craniata</taxon>
        <taxon>Vertebrata</taxon>
        <taxon>Euteleostomi</taxon>
        <taxon>Mammalia</taxon>
        <taxon>Eutheria</taxon>
        <taxon>Laurasiatheria</taxon>
        <taxon>Artiodactyla</taxon>
        <taxon>Ruminantia</taxon>
        <taxon>Pecora</taxon>
        <taxon>Bovidae</taxon>
        <taxon>Caprinae</taxon>
        <taxon>Ovis</taxon>
    </lineage>
</organism>
<proteinExistence type="predicted"/>
<protein>
    <submittedName>
        <fullName evidence="2">Uncharacterized protein</fullName>
    </submittedName>
</protein>
<dbReference type="EMBL" id="JAKZEL010000018">
    <property type="protein sequence ID" value="KAI4535123.1"/>
    <property type="molecule type" value="Genomic_DNA"/>
</dbReference>
<sequence>MGRVGLRLHKCRAAPGSVDVTEVFHSVRRWTQLGPRAGRLQADIFFKHRMDSCCVIQPFLCERKGTCTQNCAWRRIVALTARGRHSPGVQTAERTDEPGVSKRGHLSLKNSTLGVSVRTLNERSR</sequence>
<comment type="caution">
    <text evidence="2">The sequence shown here is derived from an EMBL/GenBank/DDBJ whole genome shotgun (WGS) entry which is preliminary data.</text>
</comment>
<feature type="region of interest" description="Disordered" evidence="1">
    <location>
        <begin position="84"/>
        <end position="106"/>
    </location>
</feature>
<dbReference type="AlphaFoldDB" id="A0AAD4Y5B6"/>